<dbReference type="EMBL" id="CP042202">
    <property type="protein sequence ID" value="QDS77521.1"/>
    <property type="molecule type" value="Genomic_DNA"/>
</dbReference>
<keyword evidence="6" id="KW-0995">Kinetochore</keyword>
<evidence type="ECO:0000313" key="11">
    <source>
        <dbReference type="Proteomes" id="UP000316270"/>
    </source>
</evidence>
<evidence type="ECO:0000256" key="1">
    <source>
        <dbReference type="ARBA" id="ARBA00004629"/>
    </source>
</evidence>
<keyword evidence="9" id="KW-0137">Centromere</keyword>
<dbReference type="OrthoDB" id="1884855at2759"/>
<gene>
    <name evidence="10" type="ORF">FKW77_000720</name>
</gene>
<evidence type="ECO:0000256" key="2">
    <source>
        <dbReference type="ARBA" id="ARBA00008643"/>
    </source>
</evidence>
<dbReference type="AlphaFoldDB" id="A0A517LPF0"/>
<comment type="similarity">
    <text evidence="2">Belongs to the mis12 family.</text>
</comment>
<dbReference type="InterPro" id="IPR008685">
    <property type="entry name" value="Centromere_Mis12"/>
</dbReference>
<dbReference type="PANTHER" id="PTHR14527">
    <property type="entry name" value="PROTEIN MIS12 HOMOLOG"/>
    <property type="match status" value="1"/>
</dbReference>
<evidence type="ECO:0000256" key="6">
    <source>
        <dbReference type="ARBA" id="ARBA00022838"/>
    </source>
</evidence>
<evidence type="ECO:0000313" key="10">
    <source>
        <dbReference type="EMBL" id="QDS77521.1"/>
    </source>
</evidence>
<dbReference type="GO" id="GO:0000070">
    <property type="term" value="P:mitotic sister chromatid segregation"/>
    <property type="evidence" value="ECO:0007669"/>
    <property type="project" value="TreeGrafter"/>
</dbReference>
<keyword evidence="11" id="KW-1185">Reference proteome</keyword>
<dbReference type="GO" id="GO:0005634">
    <property type="term" value="C:nucleus"/>
    <property type="evidence" value="ECO:0007669"/>
    <property type="project" value="InterPro"/>
</dbReference>
<dbReference type="GO" id="GO:0051382">
    <property type="term" value="P:kinetochore assembly"/>
    <property type="evidence" value="ECO:0007669"/>
    <property type="project" value="TreeGrafter"/>
</dbReference>
<evidence type="ECO:0000256" key="3">
    <source>
        <dbReference type="ARBA" id="ARBA00022454"/>
    </source>
</evidence>
<proteinExistence type="inferred from homology"/>
<keyword evidence="8" id="KW-0131">Cell cycle</keyword>
<protein>
    <recommendedName>
        <fullName evidence="12">Mis12 domain-containing protein</fullName>
    </recommendedName>
</protein>
<dbReference type="Proteomes" id="UP000316270">
    <property type="component" value="Chromosome 18"/>
</dbReference>
<evidence type="ECO:0008006" key="12">
    <source>
        <dbReference type="Google" id="ProtNLM"/>
    </source>
</evidence>
<comment type="subcellular location">
    <subcellularLocation>
        <location evidence="1">Chromosome</location>
        <location evidence="1">Centromere</location>
        <location evidence="1">Kinetochore</location>
    </subcellularLocation>
</comment>
<evidence type="ECO:0000256" key="7">
    <source>
        <dbReference type="ARBA" id="ARBA00023054"/>
    </source>
</evidence>
<evidence type="ECO:0000256" key="9">
    <source>
        <dbReference type="ARBA" id="ARBA00023328"/>
    </source>
</evidence>
<dbReference type="GO" id="GO:0000444">
    <property type="term" value="C:MIS12/MIND type complex"/>
    <property type="evidence" value="ECO:0007669"/>
    <property type="project" value="TreeGrafter"/>
</dbReference>
<evidence type="ECO:0000256" key="4">
    <source>
        <dbReference type="ARBA" id="ARBA00022618"/>
    </source>
</evidence>
<keyword evidence="7" id="KW-0175">Coiled coil</keyword>
<evidence type="ECO:0000256" key="5">
    <source>
        <dbReference type="ARBA" id="ARBA00022776"/>
    </source>
</evidence>
<accession>A0A517LPF0</accession>
<organism evidence="10 11">
    <name type="scientific">Venturia effusa</name>
    <dbReference type="NCBI Taxonomy" id="50376"/>
    <lineage>
        <taxon>Eukaryota</taxon>
        <taxon>Fungi</taxon>
        <taxon>Dikarya</taxon>
        <taxon>Ascomycota</taxon>
        <taxon>Pezizomycotina</taxon>
        <taxon>Dothideomycetes</taxon>
        <taxon>Pleosporomycetidae</taxon>
        <taxon>Venturiales</taxon>
        <taxon>Venturiaceae</taxon>
        <taxon>Venturia</taxon>
    </lineage>
</organism>
<keyword evidence="4" id="KW-0132">Cell division</keyword>
<dbReference type="Pfam" id="PF05859">
    <property type="entry name" value="Mis12"/>
    <property type="match status" value="1"/>
</dbReference>
<sequence>MASTRQVESSLLTEHLRYTPLTLLDDIINTINELVSRAVDAAEQGLLAANAADLGFDQRARAEKRIVDTDGDGRAEYPEARREIEEGVHQLETLLESNVDKNFDKLEIYVLRNVLHVDEELVPWVRLGHYENIILPDPDLTVPVPTPESLQKLRRKVQETRKLHATLQKTVHRNEATLLQLRSLISPSAEDVKAEQHSSSPSRQLQHTTGAFTFLTNTPSAQSLGVAPITSSTSTSISTNTPLETNTSFTLAQLPALKALLNDLRPRLAELEGGTAVKESEQAKERRIYIENQTRKVLEKRGVEISKEPVELGRRVPPEELAALEGIVEGLGGSTQRDKMEE</sequence>
<evidence type="ECO:0000256" key="8">
    <source>
        <dbReference type="ARBA" id="ARBA00023306"/>
    </source>
</evidence>
<keyword evidence="3" id="KW-0158">Chromosome</keyword>
<dbReference type="PANTHER" id="PTHR14527:SF2">
    <property type="entry name" value="PROTEIN MIS12 HOMOLOG"/>
    <property type="match status" value="1"/>
</dbReference>
<reference evidence="10 11" key="1">
    <citation type="submission" date="2019-07" db="EMBL/GenBank/DDBJ databases">
        <title>Finished genome of Venturia effusa.</title>
        <authorList>
            <person name="Young C.A."/>
            <person name="Cox M.P."/>
            <person name="Ganley A.R.D."/>
            <person name="David W.J."/>
        </authorList>
    </citation>
    <scope>NUCLEOTIDE SEQUENCE [LARGE SCALE GENOMIC DNA]</scope>
    <source>
        <strain evidence="11">albino</strain>
    </source>
</reference>
<dbReference type="GO" id="GO:0051301">
    <property type="term" value="P:cell division"/>
    <property type="evidence" value="ECO:0007669"/>
    <property type="project" value="UniProtKB-KW"/>
</dbReference>
<name>A0A517LPF0_9PEZI</name>
<keyword evidence="5" id="KW-0498">Mitosis</keyword>